<dbReference type="EMBL" id="CP006650">
    <property type="protein sequence ID" value="AGT09913.1"/>
    <property type="molecule type" value="Genomic_DNA"/>
</dbReference>
<protein>
    <submittedName>
        <fullName evidence="2">Transcriptional regulator, GntR family</fullName>
    </submittedName>
</protein>
<organism evidence="2 3">
    <name type="scientific">Paracoccus aminophilus JCM 7686</name>
    <dbReference type="NCBI Taxonomy" id="1367847"/>
    <lineage>
        <taxon>Bacteria</taxon>
        <taxon>Pseudomonadati</taxon>
        <taxon>Pseudomonadota</taxon>
        <taxon>Alphaproteobacteria</taxon>
        <taxon>Rhodobacterales</taxon>
        <taxon>Paracoccaceae</taxon>
        <taxon>Paracoccus</taxon>
    </lineage>
</organism>
<dbReference type="HOGENOM" id="CLU_036604_13_3_5"/>
<accession>S5YEK4</accession>
<name>S5YEK4_PARAH</name>
<comment type="similarity">
    <text evidence="1">Belongs to the ROK (NagC/XylR) family.</text>
</comment>
<reference evidence="2 3" key="1">
    <citation type="journal article" date="2014" name="BMC Genomics">
        <title>Architecture and functions of a multipartite genome of the methylotrophic bacterium Paracoccus aminophilus JCM 7686, containing primary and secondary chromids.</title>
        <authorList>
            <person name="Dziewit L."/>
            <person name="Czarnecki J."/>
            <person name="Wibberg D."/>
            <person name="Radlinska M."/>
            <person name="Mrozek P."/>
            <person name="Szymczak M."/>
            <person name="Schluter A."/>
            <person name="Puhler A."/>
            <person name="Bartosik D."/>
        </authorList>
    </citation>
    <scope>NUCLEOTIDE SEQUENCE [LARGE SCALE GENOMIC DNA]</scope>
    <source>
        <strain evidence="2">JCM 7686</strain>
    </source>
</reference>
<evidence type="ECO:0000313" key="2">
    <source>
        <dbReference type="EMBL" id="AGT09913.1"/>
    </source>
</evidence>
<dbReference type="KEGG" id="pami:JCM7686_2857"/>
<dbReference type="PATRIC" id="fig|1367847.3.peg.2863"/>
<dbReference type="PANTHER" id="PTHR18964:SF149">
    <property type="entry name" value="BIFUNCTIONAL UDP-N-ACETYLGLUCOSAMINE 2-EPIMERASE_N-ACETYLMANNOSAMINE KINASE"/>
    <property type="match status" value="1"/>
</dbReference>
<dbReference type="Gene3D" id="1.10.10.10">
    <property type="entry name" value="Winged helix-like DNA-binding domain superfamily/Winged helix DNA-binding domain"/>
    <property type="match status" value="1"/>
</dbReference>
<dbReference type="SUPFAM" id="SSF46785">
    <property type="entry name" value="Winged helix' DNA-binding domain"/>
    <property type="match status" value="1"/>
</dbReference>
<dbReference type="InterPro" id="IPR036388">
    <property type="entry name" value="WH-like_DNA-bd_sf"/>
</dbReference>
<dbReference type="SUPFAM" id="SSF53067">
    <property type="entry name" value="Actin-like ATPase domain"/>
    <property type="match status" value="1"/>
</dbReference>
<dbReference type="STRING" id="1367847.JCM7686_2857"/>
<evidence type="ECO:0000256" key="1">
    <source>
        <dbReference type="ARBA" id="ARBA00006479"/>
    </source>
</evidence>
<dbReference type="AlphaFoldDB" id="S5YEK4"/>
<gene>
    <name evidence="2" type="ORF">JCM7686_2857</name>
</gene>
<dbReference type="Proteomes" id="UP000015480">
    <property type="component" value="Chromosome"/>
</dbReference>
<dbReference type="RefSeq" id="WP_020951551.1">
    <property type="nucleotide sequence ID" value="NC_022041.1"/>
</dbReference>
<dbReference type="InterPro" id="IPR043129">
    <property type="entry name" value="ATPase_NBD"/>
</dbReference>
<dbReference type="Gene3D" id="3.30.420.40">
    <property type="match status" value="2"/>
</dbReference>
<dbReference type="InterPro" id="IPR036390">
    <property type="entry name" value="WH_DNA-bd_sf"/>
</dbReference>
<dbReference type="InterPro" id="IPR000600">
    <property type="entry name" value="ROK"/>
</dbReference>
<dbReference type="Pfam" id="PF00480">
    <property type="entry name" value="ROK"/>
    <property type="match status" value="1"/>
</dbReference>
<dbReference type="CDD" id="cd23763">
    <property type="entry name" value="ASKHA_ATPase_ROK"/>
    <property type="match status" value="1"/>
</dbReference>
<evidence type="ECO:0000313" key="3">
    <source>
        <dbReference type="Proteomes" id="UP000015480"/>
    </source>
</evidence>
<dbReference type="OrthoDB" id="3806841at2"/>
<keyword evidence="3" id="KW-1185">Reference proteome</keyword>
<dbReference type="PANTHER" id="PTHR18964">
    <property type="entry name" value="ROK (REPRESSOR, ORF, KINASE) FAMILY"/>
    <property type="match status" value="1"/>
</dbReference>
<proteinExistence type="inferred from homology"/>
<dbReference type="eggNOG" id="COG1940">
    <property type="taxonomic scope" value="Bacteria"/>
</dbReference>
<sequence>MASRDVKSEISPGANLTSSAKAMFRLIAAEGVATRPQLGAALNLSRPTLSAAIAELESLGLVSKIGEIKGAIGRRAAIFRPSVAAGHVIAIDAGSTHVRLRVSSLDRRLLQSRIYRLPSSQLLLGEEISQAVADEIAATLAATEEDWGPLRMIGIAVPSRVAGPHGDPAQTREQELFSRFTPPDGVPILLENNVNCAAVAERSNGNAKDAETFAYLQFGLKIGMGIMLEGRLLRGRNGAAGEIGHLAYPTGQGARPEPGEIERYMGSAALMARVAAAWQGGTAPETPAALLALAEAGEAQALTHLDRHAEEIGAIVASCVSVIDPGLVVLGGGLAGHALLQPTISRLANALSYPVELRPSTLGADATVLGIEKLANDQTVKILLGDD</sequence>